<dbReference type="InterPro" id="IPR052956">
    <property type="entry name" value="Mesenchyme-surface_protein"/>
</dbReference>
<sequence length="527" mass="56449">MNKPYKFIMTWALGLLLCTACNEEDGFKAPNEDASTFDEISHITIGGEGAAEISAYDPSTQQLFVVNNADESKIDVIDFSDPAHMQVIQSISITAYGAGVNSVAVGGDYLAAAIEADEKTDKGKIVVFNLSDLSEAQVIEAGALPDMVTFSPNAKYILSANEGEPNDDYSIDPKGSVTIVTVSDFSSVTLDFTSFNDQEAALAAEGFRVSGPNADLAHDVEPEYIAVSQDSKTAYVALQENNGLAIIDLETKTVSDLKGLGLKDYAGSNVLVDPSNEDGKVEFRSVPENIYGVYMPDGMAAFVVNGVQYLITANEGDGREYISDDDEATCNTKGGDYDEDDGCIVYTDEQRIKKYDLNLAAFPDAANILLEENFGRWKAMWTEGDVDGDGLYESLYTYGARSFSIWDANGNLIADSGDEMERQVVMAGLYDDGRSDDKGVEPEGVVVGEVNGKTIAFVGLERVDAVAVYDVSNPAAPLFLSILPTGDAPEGLVFISAQDSPTGKSVLVVSCEDDGTIWAFSPDTIVE</sequence>
<dbReference type="InterPro" id="IPR055188">
    <property type="entry name" value="Choice_anch_I"/>
</dbReference>
<organism evidence="2 3">
    <name type="scientific">Reichenbachiella ulvae</name>
    <dbReference type="NCBI Taxonomy" id="2980104"/>
    <lineage>
        <taxon>Bacteria</taxon>
        <taxon>Pseudomonadati</taxon>
        <taxon>Bacteroidota</taxon>
        <taxon>Cytophagia</taxon>
        <taxon>Cytophagales</taxon>
        <taxon>Reichenbachiellaceae</taxon>
        <taxon>Reichenbachiella</taxon>
    </lineage>
</organism>
<dbReference type="NCBIfam" id="NF038117">
    <property type="entry name" value="choice_anch_I"/>
    <property type="match status" value="1"/>
</dbReference>
<dbReference type="RefSeq" id="WP_264136920.1">
    <property type="nucleotide sequence ID" value="NZ_JAOYOD010000001.1"/>
</dbReference>
<dbReference type="Pfam" id="PF22494">
    <property type="entry name" value="choice_anch_I"/>
    <property type="match status" value="1"/>
</dbReference>
<comment type="caution">
    <text evidence="2">The sequence shown here is derived from an EMBL/GenBank/DDBJ whole genome shotgun (WGS) entry which is preliminary data.</text>
</comment>
<dbReference type="SUPFAM" id="SSF50974">
    <property type="entry name" value="Nitrous oxide reductase, N-terminal domain"/>
    <property type="match status" value="1"/>
</dbReference>
<dbReference type="Proteomes" id="UP001300692">
    <property type="component" value="Unassembled WGS sequence"/>
</dbReference>
<dbReference type="PANTHER" id="PTHR46928:SF1">
    <property type="entry name" value="MESENCHYME-SPECIFIC CELL SURFACE GLYCOPROTEIN"/>
    <property type="match status" value="1"/>
</dbReference>
<dbReference type="InterPro" id="IPR011045">
    <property type="entry name" value="N2O_reductase_N"/>
</dbReference>
<accession>A0ABT3CR19</accession>
<dbReference type="InterPro" id="IPR015943">
    <property type="entry name" value="WD40/YVTN_repeat-like_dom_sf"/>
</dbReference>
<name>A0ABT3CR19_9BACT</name>
<dbReference type="InterPro" id="IPR011048">
    <property type="entry name" value="Haem_d1_sf"/>
</dbReference>
<proteinExistence type="predicted"/>
<evidence type="ECO:0000313" key="3">
    <source>
        <dbReference type="Proteomes" id="UP001300692"/>
    </source>
</evidence>
<protein>
    <submittedName>
        <fullName evidence="2">Choice-of-anchor I family protein</fullName>
    </submittedName>
</protein>
<evidence type="ECO:0000259" key="1">
    <source>
        <dbReference type="Pfam" id="PF22494"/>
    </source>
</evidence>
<dbReference type="Gene3D" id="2.130.10.10">
    <property type="entry name" value="YVTN repeat-like/Quinoprotein amine dehydrogenase"/>
    <property type="match status" value="1"/>
</dbReference>
<evidence type="ECO:0000313" key="2">
    <source>
        <dbReference type="EMBL" id="MCV9386135.1"/>
    </source>
</evidence>
<dbReference type="PANTHER" id="PTHR46928">
    <property type="entry name" value="MESENCHYME-SPECIFIC CELL SURFACE GLYCOPROTEIN"/>
    <property type="match status" value="1"/>
</dbReference>
<dbReference type="EMBL" id="JAOYOD010000001">
    <property type="protein sequence ID" value="MCV9386135.1"/>
    <property type="molecule type" value="Genomic_DNA"/>
</dbReference>
<feature type="domain" description="Choice-of-anchor I" evidence="1">
    <location>
        <begin position="44"/>
        <end position="516"/>
    </location>
</feature>
<reference evidence="2 3" key="1">
    <citation type="submission" date="2022-10" db="EMBL/GenBank/DDBJ databases">
        <title>Comparative genomics and taxonomic characterization of three novel marine species of genus Reichenbachiella exhibiting antioxidant and polysaccharide degradation activities.</title>
        <authorList>
            <person name="Muhammad N."/>
            <person name="Lee Y.-J."/>
            <person name="Ko J."/>
            <person name="Kim S.-G."/>
        </authorList>
    </citation>
    <scope>NUCLEOTIDE SEQUENCE [LARGE SCALE GENOMIC DNA]</scope>
    <source>
        <strain evidence="2 3">ABR2-5</strain>
    </source>
</reference>
<dbReference type="SUPFAM" id="SSF51004">
    <property type="entry name" value="C-terminal (heme d1) domain of cytochrome cd1-nitrite reductase"/>
    <property type="match status" value="1"/>
</dbReference>
<gene>
    <name evidence="2" type="ORF">N7U62_05640</name>
</gene>
<keyword evidence="3" id="KW-1185">Reference proteome</keyword>